<dbReference type="InterPro" id="IPR019079">
    <property type="entry name" value="Capsule_synth_CapA"/>
</dbReference>
<accession>A0A382D7H3</accession>
<gene>
    <name evidence="3" type="ORF">METZ01_LOCUS187049</name>
</gene>
<dbReference type="InterPro" id="IPR029052">
    <property type="entry name" value="Metallo-depent_PP-like"/>
</dbReference>
<name>A0A382D7H3_9ZZZZ</name>
<evidence type="ECO:0000313" key="3">
    <source>
        <dbReference type="EMBL" id="SVB34195.1"/>
    </source>
</evidence>
<reference evidence="3" key="1">
    <citation type="submission" date="2018-05" db="EMBL/GenBank/DDBJ databases">
        <authorList>
            <person name="Lanie J.A."/>
            <person name="Ng W.-L."/>
            <person name="Kazmierczak K.M."/>
            <person name="Andrzejewski T.M."/>
            <person name="Davidsen T.M."/>
            <person name="Wayne K.J."/>
            <person name="Tettelin H."/>
            <person name="Glass J.I."/>
            <person name="Rusch D."/>
            <person name="Podicherti R."/>
            <person name="Tsui H.-C.T."/>
            <person name="Winkler M.E."/>
        </authorList>
    </citation>
    <scope>NUCLEOTIDE SEQUENCE</scope>
</reference>
<dbReference type="PANTHER" id="PTHR33393:SF13">
    <property type="entry name" value="PGA BIOSYNTHESIS PROTEIN CAPA"/>
    <property type="match status" value="1"/>
</dbReference>
<sequence length="441" mass="48778">MLYDAESGNLSITAGGDAMITRKLSVHKEEKFLGLIELFRSSDVGYVNLEMLMHNFEHSPGSAGGTFTGSDPSNLAELAWSGINLVSTANNHSHDYGESGVLTNLKHLKTSALTHAGTGQHLSQARSAGYLDTHNGRVALIAAASTFAESGRALNQRPDLKGRPGLNPQRFKTTYIVDKESFDQLRRANRLLGLEQKRDFQRGFRSAGLIPKDTETEFSFLENQFKVGDSFSENTELNREDLNENLKWISDAKRMSDWVIVSFHCHESGKTIAEPPKFLIDFAHECIDAGASVFIGHGPHVTRGIEIYKGAPILYSLGNFIFQNDTVKWQPSYNYDQIGLDHYFTPADFYDKRSDEGKRGFPADPIYWQSVVAQIKFENGNLSSLDVVPIDMGYGKPRSMTGRPLIASGKTANQALSRIKELSEDMGTDVSIDGTRGIVTI</sequence>
<organism evidence="3">
    <name type="scientific">marine metagenome</name>
    <dbReference type="NCBI Taxonomy" id="408172"/>
    <lineage>
        <taxon>unclassified sequences</taxon>
        <taxon>metagenomes</taxon>
        <taxon>ecological metagenomes</taxon>
    </lineage>
</organism>
<dbReference type="SMART" id="SM00854">
    <property type="entry name" value="PGA_cap"/>
    <property type="match status" value="1"/>
</dbReference>
<protein>
    <recommendedName>
        <fullName evidence="2">Capsule synthesis protein CapA domain-containing protein</fullName>
    </recommendedName>
</protein>
<dbReference type="CDD" id="cd07381">
    <property type="entry name" value="MPP_CapA"/>
    <property type="match status" value="1"/>
</dbReference>
<dbReference type="EMBL" id="UINC01037938">
    <property type="protein sequence ID" value="SVB34195.1"/>
    <property type="molecule type" value="Genomic_DNA"/>
</dbReference>
<feature type="domain" description="Capsule synthesis protein CapA" evidence="2">
    <location>
        <begin position="11"/>
        <end position="324"/>
    </location>
</feature>
<dbReference type="SUPFAM" id="SSF56300">
    <property type="entry name" value="Metallo-dependent phosphatases"/>
    <property type="match status" value="1"/>
</dbReference>
<evidence type="ECO:0000259" key="2">
    <source>
        <dbReference type="SMART" id="SM00854"/>
    </source>
</evidence>
<dbReference type="InterPro" id="IPR052169">
    <property type="entry name" value="CW_Biosynth-Accessory"/>
</dbReference>
<evidence type="ECO:0000256" key="1">
    <source>
        <dbReference type="ARBA" id="ARBA00005662"/>
    </source>
</evidence>
<dbReference type="Pfam" id="PF09587">
    <property type="entry name" value="PGA_cap"/>
    <property type="match status" value="1"/>
</dbReference>
<dbReference type="AlphaFoldDB" id="A0A382D7H3"/>
<proteinExistence type="inferred from homology"/>
<dbReference type="PANTHER" id="PTHR33393">
    <property type="entry name" value="POLYGLUTAMINE SYNTHESIS ACCESSORY PROTEIN RV0574C-RELATED"/>
    <property type="match status" value="1"/>
</dbReference>
<comment type="similarity">
    <text evidence="1">Belongs to the CapA family.</text>
</comment>